<feature type="signal peptide" evidence="1">
    <location>
        <begin position="1"/>
        <end position="27"/>
    </location>
</feature>
<dbReference type="InterPro" id="IPR016140">
    <property type="entry name" value="Bifunc_inhib/LTP/seed_store"/>
</dbReference>
<proteinExistence type="predicted"/>
<organism evidence="3 4">
    <name type="scientific">Digitaria exilis</name>
    <dbReference type="NCBI Taxonomy" id="1010633"/>
    <lineage>
        <taxon>Eukaryota</taxon>
        <taxon>Viridiplantae</taxon>
        <taxon>Streptophyta</taxon>
        <taxon>Embryophyta</taxon>
        <taxon>Tracheophyta</taxon>
        <taxon>Spermatophyta</taxon>
        <taxon>Magnoliopsida</taxon>
        <taxon>Liliopsida</taxon>
        <taxon>Poales</taxon>
        <taxon>Poaceae</taxon>
        <taxon>PACMAD clade</taxon>
        <taxon>Panicoideae</taxon>
        <taxon>Panicodae</taxon>
        <taxon>Paniceae</taxon>
        <taxon>Anthephorinae</taxon>
        <taxon>Digitaria</taxon>
    </lineage>
</organism>
<keyword evidence="1" id="KW-0732">Signal</keyword>
<evidence type="ECO:0000256" key="1">
    <source>
        <dbReference type="SAM" id="SignalP"/>
    </source>
</evidence>
<dbReference type="Pfam" id="PF14368">
    <property type="entry name" value="LTP_2"/>
    <property type="match status" value="1"/>
</dbReference>
<dbReference type="OrthoDB" id="654726at2759"/>
<reference evidence="3" key="1">
    <citation type="submission" date="2020-07" db="EMBL/GenBank/DDBJ databases">
        <title>Genome sequence and genetic diversity analysis of an under-domesticated orphan crop, white fonio (Digitaria exilis).</title>
        <authorList>
            <person name="Bennetzen J.L."/>
            <person name="Chen S."/>
            <person name="Ma X."/>
            <person name="Wang X."/>
            <person name="Yssel A.E.J."/>
            <person name="Chaluvadi S.R."/>
            <person name="Johnson M."/>
            <person name="Gangashetty P."/>
            <person name="Hamidou F."/>
            <person name="Sanogo M.D."/>
            <person name="Zwaenepoel A."/>
            <person name="Wallace J."/>
            <person name="Van De Peer Y."/>
            <person name="Van Deynze A."/>
        </authorList>
    </citation>
    <scope>NUCLEOTIDE SEQUENCE</scope>
    <source>
        <tissue evidence="3">Leaves</tissue>
    </source>
</reference>
<dbReference type="PANTHER" id="PTHR33286:SF44">
    <property type="entry name" value="5A2 PROTEIN"/>
    <property type="match status" value="1"/>
</dbReference>
<evidence type="ECO:0000313" key="4">
    <source>
        <dbReference type="Proteomes" id="UP000636709"/>
    </source>
</evidence>
<evidence type="ECO:0000313" key="3">
    <source>
        <dbReference type="EMBL" id="KAF8710000.1"/>
    </source>
</evidence>
<keyword evidence="4" id="KW-1185">Reference proteome</keyword>
<gene>
    <name evidence="3" type="ORF">HU200_029724</name>
</gene>
<feature type="chain" id="PRO_5032657013" description="Bifunctional inhibitor/plant lipid transfer protein/seed storage helical domain-containing protein" evidence="1">
    <location>
        <begin position="28"/>
        <end position="117"/>
    </location>
</feature>
<comment type="caution">
    <text evidence="3">The sequence shown here is derived from an EMBL/GenBank/DDBJ whole genome shotgun (WGS) entry which is preliminary data.</text>
</comment>
<evidence type="ECO:0000259" key="2">
    <source>
        <dbReference type="Pfam" id="PF14368"/>
    </source>
</evidence>
<dbReference type="AlphaFoldDB" id="A0A835ERS9"/>
<dbReference type="PANTHER" id="PTHR33286">
    <property type="entry name" value="BIFUNCTIONAL INHIBITOR/LIPID-TRANSFER PROTEIN/SEED STORAGE 2S ALBUMIN SUPERFAMILY PROTEIN"/>
    <property type="match status" value="1"/>
</dbReference>
<feature type="domain" description="Bifunctional inhibitor/plant lipid transfer protein/seed storage helical" evidence="2">
    <location>
        <begin position="12"/>
        <end position="107"/>
    </location>
</feature>
<dbReference type="EMBL" id="JACEFO010001754">
    <property type="protein sequence ID" value="KAF8710000.1"/>
    <property type="molecule type" value="Genomic_DNA"/>
</dbReference>
<sequence length="117" mass="13160">MMATKVILRILVFALVFSMLATHQAWSEKDCRDQKILVMLKCKKDLKIGGPYVGPMPGDICCRTIVVSDMVYICGSLTKEDMREVNSMRLIYTAKECGRPLPVGTKCGSKCFILLFF</sequence>
<protein>
    <recommendedName>
        <fullName evidence="2">Bifunctional inhibitor/plant lipid transfer protein/seed storage helical domain-containing protein</fullName>
    </recommendedName>
</protein>
<accession>A0A835ERS9</accession>
<dbReference type="Proteomes" id="UP000636709">
    <property type="component" value="Unassembled WGS sequence"/>
</dbReference>
<name>A0A835ERS9_9POAL</name>